<dbReference type="AlphaFoldDB" id="A0A6I5ZRU3"/>
<name>A0A6I5ZRU3_9FIRM</name>
<dbReference type="Proteomes" id="UP000425916">
    <property type="component" value="Chromosome"/>
</dbReference>
<keyword evidence="2" id="KW-1185">Reference proteome</keyword>
<evidence type="ECO:0000313" key="1">
    <source>
        <dbReference type="EMBL" id="QGP92712.1"/>
    </source>
</evidence>
<organism evidence="1 2">
    <name type="scientific">Neomoorella glycerini</name>
    <dbReference type="NCBI Taxonomy" id="55779"/>
    <lineage>
        <taxon>Bacteria</taxon>
        <taxon>Bacillati</taxon>
        <taxon>Bacillota</taxon>
        <taxon>Clostridia</taxon>
        <taxon>Neomoorellales</taxon>
        <taxon>Neomoorellaceae</taxon>
        <taxon>Neomoorella</taxon>
    </lineage>
</organism>
<reference evidence="1 2" key="1">
    <citation type="submission" date="2019-11" db="EMBL/GenBank/DDBJ databases">
        <title>Genome sequence of Moorella glycerini DSM11254.</title>
        <authorList>
            <person name="Poehlein A."/>
            <person name="Boeer T."/>
            <person name="Daniel R."/>
        </authorList>
    </citation>
    <scope>NUCLEOTIDE SEQUENCE [LARGE SCALE GENOMIC DNA]</scope>
    <source>
        <strain evidence="1 2">DSM 11254</strain>
    </source>
</reference>
<dbReference type="OrthoDB" id="9811074at2"/>
<proteinExistence type="predicted"/>
<accession>A0A6I5ZRU3</accession>
<evidence type="ECO:0000313" key="2">
    <source>
        <dbReference type="Proteomes" id="UP000425916"/>
    </source>
</evidence>
<dbReference type="RefSeq" id="WP_156273625.1">
    <property type="nucleotide sequence ID" value="NZ_CP046244.1"/>
</dbReference>
<dbReference type="EMBL" id="CP046244">
    <property type="protein sequence ID" value="QGP92712.1"/>
    <property type="molecule type" value="Genomic_DNA"/>
</dbReference>
<gene>
    <name evidence="1" type="ORF">MGLY_21010</name>
</gene>
<sequence length="181" mass="20883">MVSFLSIDEELGLTKQDRTSEGMILNKIWQNVCDIEVLITERLNSLEGEFEKAQKNGNVLMPCPSCRQLALIIPENKCLFCYYSGPAEKIADKYISEVLGISHYEKIKEGIQWPQHDCPSCEIESLVDMGKHNKDFRYFCFSCGGKWRDDELKFCIECGRLFEDNKLCICNSCYDYKVNSD</sequence>
<protein>
    <submittedName>
        <fullName evidence="1">Uncharacterized protein</fullName>
    </submittedName>
</protein>